<dbReference type="AlphaFoldDB" id="A0AAW2LR70"/>
<feature type="compositionally biased region" description="Basic residues" evidence="1">
    <location>
        <begin position="85"/>
        <end position="97"/>
    </location>
</feature>
<feature type="compositionally biased region" description="Low complexity" evidence="1">
    <location>
        <begin position="43"/>
        <end position="56"/>
    </location>
</feature>
<evidence type="ECO:0000256" key="1">
    <source>
        <dbReference type="SAM" id="MobiDB-lite"/>
    </source>
</evidence>
<feature type="region of interest" description="Disordered" evidence="1">
    <location>
        <begin position="1"/>
        <end position="156"/>
    </location>
</feature>
<dbReference type="EMBL" id="JACGWJ010000024">
    <property type="protein sequence ID" value="KAL0321163.1"/>
    <property type="molecule type" value="Genomic_DNA"/>
</dbReference>
<comment type="caution">
    <text evidence="2">The sequence shown here is derived from an EMBL/GenBank/DDBJ whole genome shotgun (WGS) entry which is preliminary data.</text>
</comment>
<organism evidence="2">
    <name type="scientific">Sesamum radiatum</name>
    <name type="common">Black benniseed</name>
    <dbReference type="NCBI Taxonomy" id="300843"/>
    <lineage>
        <taxon>Eukaryota</taxon>
        <taxon>Viridiplantae</taxon>
        <taxon>Streptophyta</taxon>
        <taxon>Embryophyta</taxon>
        <taxon>Tracheophyta</taxon>
        <taxon>Spermatophyta</taxon>
        <taxon>Magnoliopsida</taxon>
        <taxon>eudicotyledons</taxon>
        <taxon>Gunneridae</taxon>
        <taxon>Pentapetalae</taxon>
        <taxon>asterids</taxon>
        <taxon>lamiids</taxon>
        <taxon>Lamiales</taxon>
        <taxon>Pedaliaceae</taxon>
        <taxon>Sesamum</taxon>
    </lineage>
</organism>
<proteinExistence type="predicted"/>
<reference evidence="2" key="2">
    <citation type="journal article" date="2024" name="Plant">
        <title>Genomic evolution and insights into agronomic trait innovations of Sesamum species.</title>
        <authorList>
            <person name="Miao H."/>
            <person name="Wang L."/>
            <person name="Qu L."/>
            <person name="Liu H."/>
            <person name="Sun Y."/>
            <person name="Le M."/>
            <person name="Wang Q."/>
            <person name="Wei S."/>
            <person name="Zheng Y."/>
            <person name="Lin W."/>
            <person name="Duan Y."/>
            <person name="Cao H."/>
            <person name="Xiong S."/>
            <person name="Wang X."/>
            <person name="Wei L."/>
            <person name="Li C."/>
            <person name="Ma Q."/>
            <person name="Ju M."/>
            <person name="Zhao R."/>
            <person name="Li G."/>
            <person name="Mu C."/>
            <person name="Tian Q."/>
            <person name="Mei H."/>
            <person name="Zhang T."/>
            <person name="Gao T."/>
            <person name="Zhang H."/>
        </authorList>
    </citation>
    <scope>NUCLEOTIDE SEQUENCE</scope>
    <source>
        <strain evidence="2">G02</strain>
    </source>
</reference>
<evidence type="ECO:0000313" key="2">
    <source>
        <dbReference type="EMBL" id="KAL0321163.1"/>
    </source>
</evidence>
<name>A0AAW2LR70_SESRA</name>
<protein>
    <submittedName>
        <fullName evidence="2">Uncharacterized protein</fullName>
    </submittedName>
</protein>
<feature type="compositionally biased region" description="Basic and acidic residues" evidence="1">
    <location>
        <begin position="123"/>
        <end position="138"/>
    </location>
</feature>
<gene>
    <name evidence="2" type="ORF">Sradi_5377800</name>
</gene>
<feature type="compositionally biased region" description="Polar residues" evidence="1">
    <location>
        <begin position="145"/>
        <end position="156"/>
    </location>
</feature>
<accession>A0AAW2LR70</accession>
<reference evidence="2" key="1">
    <citation type="submission" date="2020-06" db="EMBL/GenBank/DDBJ databases">
        <authorList>
            <person name="Li T."/>
            <person name="Hu X."/>
            <person name="Zhang T."/>
            <person name="Song X."/>
            <person name="Zhang H."/>
            <person name="Dai N."/>
            <person name="Sheng W."/>
            <person name="Hou X."/>
            <person name="Wei L."/>
        </authorList>
    </citation>
    <scope>NUCLEOTIDE SEQUENCE</scope>
    <source>
        <strain evidence="2">G02</strain>
        <tissue evidence="2">Leaf</tissue>
    </source>
</reference>
<feature type="compositionally biased region" description="Polar residues" evidence="1">
    <location>
        <begin position="63"/>
        <end position="77"/>
    </location>
</feature>
<sequence length="156" mass="17265">MHAWKNLTLPKSAPQNPIILPQQLNPPSPTKAITPSPVPNIPEPNQNSTQPPQSNQVPAVELSPTTLTDIPITTSDPFNLGPLLKQKKPRRSTKSSRGRGFSKLIPNSGKRKLPPSLFFDPEQIGRPEKKQYHDHSISMEEDTLSAETAVQSRRVL</sequence>